<sequence length="162" mass="18151">MVVGVNWAFVAQMTKMGLNAKFVGFDIEASAVDSPKSAQTMFIGFERIRISFSLRSSELDCLRQISPTVLGDCAKLRMIESFDSFSRISRMTAPALLLPKHWPNGCTRRGDGLPKVLNINVGVCQKRKLKKAIEFVRCLIERDEKKWAEREQAGLNGICVVN</sequence>
<name>A0A914H089_GLORO</name>
<dbReference type="WBParaSite" id="Gr19_v10_g12740.t1">
    <property type="protein sequence ID" value="Gr19_v10_g12740.t1"/>
    <property type="gene ID" value="Gr19_v10_g12740"/>
</dbReference>
<protein>
    <submittedName>
        <fullName evidence="2">3'-5' exonuclease domain-containing protein</fullName>
    </submittedName>
</protein>
<evidence type="ECO:0000313" key="2">
    <source>
        <dbReference type="WBParaSite" id="Gr19_v10_g12740.t1"/>
    </source>
</evidence>
<evidence type="ECO:0000313" key="1">
    <source>
        <dbReference type="Proteomes" id="UP000887572"/>
    </source>
</evidence>
<keyword evidence="1" id="KW-1185">Reference proteome</keyword>
<dbReference type="Proteomes" id="UP000887572">
    <property type="component" value="Unplaced"/>
</dbReference>
<dbReference type="AlphaFoldDB" id="A0A914H089"/>
<reference evidence="2" key="1">
    <citation type="submission" date="2022-11" db="UniProtKB">
        <authorList>
            <consortium name="WormBaseParasite"/>
        </authorList>
    </citation>
    <scope>IDENTIFICATION</scope>
</reference>
<proteinExistence type="predicted"/>
<organism evidence="1 2">
    <name type="scientific">Globodera rostochiensis</name>
    <name type="common">Golden nematode worm</name>
    <name type="synonym">Heterodera rostochiensis</name>
    <dbReference type="NCBI Taxonomy" id="31243"/>
    <lineage>
        <taxon>Eukaryota</taxon>
        <taxon>Metazoa</taxon>
        <taxon>Ecdysozoa</taxon>
        <taxon>Nematoda</taxon>
        <taxon>Chromadorea</taxon>
        <taxon>Rhabditida</taxon>
        <taxon>Tylenchina</taxon>
        <taxon>Tylenchomorpha</taxon>
        <taxon>Tylenchoidea</taxon>
        <taxon>Heteroderidae</taxon>
        <taxon>Heteroderinae</taxon>
        <taxon>Globodera</taxon>
    </lineage>
</organism>
<accession>A0A914H089</accession>